<dbReference type="GeneTree" id="ENSGT01010000222796"/>
<reference evidence="1" key="2">
    <citation type="submission" date="2025-09" db="UniProtKB">
        <authorList>
            <consortium name="Ensembl"/>
        </authorList>
    </citation>
    <scope>IDENTIFICATION</scope>
</reference>
<evidence type="ECO:0000313" key="1">
    <source>
        <dbReference type="Ensembl" id="ENSPLAP00000029085.1"/>
    </source>
</evidence>
<name>A0A3B3VTH3_9TELE</name>
<accession>A0A3B3VTH3</accession>
<proteinExistence type="predicted"/>
<protein>
    <submittedName>
        <fullName evidence="1">Uncharacterized protein</fullName>
    </submittedName>
</protein>
<keyword evidence="2" id="KW-1185">Reference proteome</keyword>
<organism evidence="1 2">
    <name type="scientific">Poecilia latipinna</name>
    <name type="common">sailfin molly</name>
    <dbReference type="NCBI Taxonomy" id="48699"/>
    <lineage>
        <taxon>Eukaryota</taxon>
        <taxon>Metazoa</taxon>
        <taxon>Chordata</taxon>
        <taxon>Craniata</taxon>
        <taxon>Vertebrata</taxon>
        <taxon>Euteleostomi</taxon>
        <taxon>Actinopterygii</taxon>
        <taxon>Neopterygii</taxon>
        <taxon>Teleostei</taxon>
        <taxon>Neoteleostei</taxon>
        <taxon>Acanthomorphata</taxon>
        <taxon>Ovalentaria</taxon>
        <taxon>Atherinomorphae</taxon>
        <taxon>Cyprinodontiformes</taxon>
        <taxon>Poeciliidae</taxon>
        <taxon>Poeciliinae</taxon>
        <taxon>Poecilia</taxon>
    </lineage>
</organism>
<reference evidence="1" key="1">
    <citation type="submission" date="2025-08" db="UniProtKB">
        <authorList>
            <consortium name="Ensembl"/>
        </authorList>
    </citation>
    <scope>IDENTIFICATION</scope>
</reference>
<dbReference type="AlphaFoldDB" id="A0A3B3VTH3"/>
<evidence type="ECO:0000313" key="2">
    <source>
        <dbReference type="Proteomes" id="UP000261500"/>
    </source>
</evidence>
<sequence length="66" mass="7177">MGICEISALNCKKHSGPCGGRDCSGGCKCFPEKGARVSPVLYSSHFSEVLLPVILRVIQCIWLMHI</sequence>
<dbReference type="Proteomes" id="UP000261500">
    <property type="component" value="Unplaced"/>
</dbReference>
<dbReference type="STRING" id="48699.ENSPLAP00000029085"/>
<dbReference type="Ensembl" id="ENSPLAT00000023719.1">
    <property type="protein sequence ID" value="ENSPLAP00000029085.1"/>
    <property type="gene ID" value="ENSPLAG00000019017.1"/>
</dbReference>